<keyword evidence="3" id="KW-0804">Transcription</keyword>
<dbReference type="GO" id="GO:0043200">
    <property type="term" value="P:response to amino acid"/>
    <property type="evidence" value="ECO:0007669"/>
    <property type="project" value="TreeGrafter"/>
</dbReference>
<evidence type="ECO:0000313" key="6">
    <source>
        <dbReference type="EMBL" id="GGF37595.1"/>
    </source>
</evidence>
<evidence type="ECO:0000256" key="3">
    <source>
        <dbReference type="ARBA" id="ARBA00023163"/>
    </source>
</evidence>
<dbReference type="Gene3D" id="1.10.10.10">
    <property type="entry name" value="Winged helix-like DNA-binding domain superfamily/Winged helix DNA-binding domain"/>
    <property type="match status" value="1"/>
</dbReference>
<dbReference type="InterPro" id="IPR036388">
    <property type="entry name" value="WH-like_DNA-bd_sf"/>
</dbReference>
<comment type="caution">
    <text evidence="6">The sequence shown here is derived from an EMBL/GenBank/DDBJ whole genome shotgun (WGS) entry which is preliminary data.</text>
</comment>
<evidence type="ECO:0000256" key="4">
    <source>
        <dbReference type="SAM" id="MobiDB-lite"/>
    </source>
</evidence>
<dbReference type="SUPFAM" id="SSF46785">
    <property type="entry name" value="Winged helix' DNA-binding domain"/>
    <property type="match status" value="1"/>
</dbReference>
<reference evidence="6" key="1">
    <citation type="journal article" date="2014" name="Int. J. Syst. Evol. Microbiol.">
        <title>Complete genome sequence of Corynebacterium casei LMG S-19264T (=DSM 44701T), isolated from a smear-ripened cheese.</title>
        <authorList>
            <consortium name="US DOE Joint Genome Institute (JGI-PGF)"/>
            <person name="Walter F."/>
            <person name="Albersmeier A."/>
            <person name="Kalinowski J."/>
            <person name="Ruckert C."/>
        </authorList>
    </citation>
    <scope>NUCLEOTIDE SEQUENCE</scope>
    <source>
        <strain evidence="6">CGMCC 1.12160</strain>
    </source>
</reference>
<dbReference type="PROSITE" id="PS50956">
    <property type="entry name" value="HTH_ASNC_2"/>
    <property type="match status" value="1"/>
</dbReference>
<evidence type="ECO:0000259" key="5">
    <source>
        <dbReference type="PROSITE" id="PS50956"/>
    </source>
</evidence>
<accession>A0A917BG42</accession>
<keyword evidence="1" id="KW-0805">Transcription regulation</keyword>
<dbReference type="GO" id="GO:0005829">
    <property type="term" value="C:cytosol"/>
    <property type="evidence" value="ECO:0007669"/>
    <property type="project" value="TreeGrafter"/>
</dbReference>
<protein>
    <recommendedName>
        <fullName evidence="5">HTH asnC-type domain-containing protein</fullName>
    </recommendedName>
</protein>
<dbReference type="InterPro" id="IPR011008">
    <property type="entry name" value="Dimeric_a/b-barrel"/>
</dbReference>
<dbReference type="PANTHER" id="PTHR30154:SF54">
    <property type="entry name" value="POSSIBLE TRANSCRIPTIONAL REGULATORY PROTEIN (PROBABLY LRP_ASNC-FAMILY)"/>
    <property type="match status" value="1"/>
</dbReference>
<feature type="domain" description="HTH asnC-type" evidence="5">
    <location>
        <begin position="82"/>
        <end position="143"/>
    </location>
</feature>
<sequence>MDAERRQISTSCVHGPGLYAESLGIHRHMVQSLRFKSKIAEVCGARSGHARHLWPRAPGAERAALHGILEPMPKNPRDDKPLDPTDLALVRLLEQDGRMSNAMLAREVGIAESTCLVRVRSLRERGVVRGIHADIDPVAVGRPVEAMIAVRFGGHRRSHFEEFTDEVPQLPGVLGAYHVSGAIDYYVHVACESADALRDFVLDHLTNRPGVLHAETSLIFNSLRGRGTITLPTPPPGGSADEAPIEDANPA</sequence>
<name>A0A917BG42_9MICO</name>
<dbReference type="Pfam" id="PF13404">
    <property type="entry name" value="HTH_AsnC-type"/>
    <property type="match status" value="1"/>
</dbReference>
<dbReference type="AlphaFoldDB" id="A0A917BG42"/>
<organism evidence="6 7">
    <name type="scientific">Ornithinimicrobium tianjinense</name>
    <dbReference type="NCBI Taxonomy" id="1195761"/>
    <lineage>
        <taxon>Bacteria</taxon>
        <taxon>Bacillati</taxon>
        <taxon>Actinomycetota</taxon>
        <taxon>Actinomycetes</taxon>
        <taxon>Micrococcales</taxon>
        <taxon>Ornithinimicrobiaceae</taxon>
        <taxon>Ornithinimicrobium</taxon>
    </lineage>
</organism>
<dbReference type="Gene3D" id="3.30.70.920">
    <property type="match status" value="1"/>
</dbReference>
<gene>
    <name evidence="6" type="ORF">GCM10011366_01360</name>
</gene>
<dbReference type="SMART" id="SM00344">
    <property type="entry name" value="HTH_ASNC"/>
    <property type="match status" value="1"/>
</dbReference>
<reference evidence="6" key="2">
    <citation type="submission" date="2020-09" db="EMBL/GenBank/DDBJ databases">
        <authorList>
            <person name="Sun Q."/>
            <person name="Zhou Y."/>
        </authorList>
    </citation>
    <scope>NUCLEOTIDE SEQUENCE</scope>
    <source>
        <strain evidence="6">CGMCC 1.12160</strain>
    </source>
</reference>
<dbReference type="EMBL" id="BMEM01000001">
    <property type="protein sequence ID" value="GGF37595.1"/>
    <property type="molecule type" value="Genomic_DNA"/>
</dbReference>
<dbReference type="InterPro" id="IPR019888">
    <property type="entry name" value="Tscrpt_reg_AsnC-like"/>
</dbReference>
<dbReference type="Proteomes" id="UP000605670">
    <property type="component" value="Unassembled WGS sequence"/>
</dbReference>
<proteinExistence type="predicted"/>
<evidence type="ECO:0000256" key="1">
    <source>
        <dbReference type="ARBA" id="ARBA00023015"/>
    </source>
</evidence>
<keyword evidence="7" id="KW-1185">Reference proteome</keyword>
<dbReference type="CDD" id="cd00090">
    <property type="entry name" value="HTH_ARSR"/>
    <property type="match status" value="1"/>
</dbReference>
<evidence type="ECO:0000313" key="7">
    <source>
        <dbReference type="Proteomes" id="UP000605670"/>
    </source>
</evidence>
<dbReference type="GO" id="GO:0043565">
    <property type="term" value="F:sequence-specific DNA binding"/>
    <property type="evidence" value="ECO:0007669"/>
    <property type="project" value="InterPro"/>
</dbReference>
<evidence type="ECO:0000256" key="2">
    <source>
        <dbReference type="ARBA" id="ARBA00023125"/>
    </source>
</evidence>
<keyword evidence="2" id="KW-0238">DNA-binding</keyword>
<dbReference type="SUPFAM" id="SSF54909">
    <property type="entry name" value="Dimeric alpha+beta barrel"/>
    <property type="match status" value="1"/>
</dbReference>
<dbReference type="InterPro" id="IPR019887">
    <property type="entry name" value="Tscrpt_reg_AsnC/Lrp_C"/>
</dbReference>
<dbReference type="InterPro" id="IPR000485">
    <property type="entry name" value="AsnC-type_HTH_dom"/>
</dbReference>
<dbReference type="PANTHER" id="PTHR30154">
    <property type="entry name" value="LEUCINE-RESPONSIVE REGULATORY PROTEIN"/>
    <property type="match status" value="1"/>
</dbReference>
<dbReference type="InterPro" id="IPR011991">
    <property type="entry name" value="ArsR-like_HTH"/>
</dbReference>
<dbReference type="Pfam" id="PF01037">
    <property type="entry name" value="AsnC_trans_reg"/>
    <property type="match status" value="1"/>
</dbReference>
<dbReference type="InterPro" id="IPR036390">
    <property type="entry name" value="WH_DNA-bd_sf"/>
</dbReference>
<feature type="region of interest" description="Disordered" evidence="4">
    <location>
        <begin position="229"/>
        <end position="251"/>
    </location>
</feature>
<dbReference type="PRINTS" id="PR00033">
    <property type="entry name" value="HTHASNC"/>
</dbReference>